<dbReference type="AlphaFoldDB" id="A0A1H9SUQ5"/>
<name>A0A1H9SUQ5_9BACI</name>
<comment type="caution">
    <text evidence="1">The sequence shown here is derived from an EMBL/GenBank/DDBJ whole genome shotgun (WGS) entry which is preliminary data.</text>
</comment>
<accession>A0A1H9SUQ5</accession>
<dbReference type="EMBL" id="FOEL01000036">
    <property type="protein sequence ID" value="SER88710.1"/>
    <property type="molecule type" value="Genomic_DNA"/>
</dbReference>
<dbReference type="Proteomes" id="UP000199410">
    <property type="component" value="Unassembled WGS sequence"/>
</dbReference>
<organism evidence="1 2">
    <name type="scientific">Lysinibacillus fusiformis</name>
    <dbReference type="NCBI Taxonomy" id="28031"/>
    <lineage>
        <taxon>Bacteria</taxon>
        <taxon>Bacillati</taxon>
        <taxon>Bacillota</taxon>
        <taxon>Bacilli</taxon>
        <taxon>Bacillales</taxon>
        <taxon>Bacillaceae</taxon>
        <taxon>Lysinibacillus</taxon>
    </lineage>
</organism>
<dbReference type="RefSeq" id="WP_089987426.1">
    <property type="nucleotide sequence ID" value="NZ_FMVP01000037.1"/>
</dbReference>
<evidence type="ECO:0000313" key="1">
    <source>
        <dbReference type="EMBL" id="SER88710.1"/>
    </source>
</evidence>
<proteinExistence type="predicted"/>
<reference evidence="1 2" key="1">
    <citation type="submission" date="2016-10" db="EMBL/GenBank/DDBJ databases">
        <authorList>
            <person name="Varghese N."/>
            <person name="Submissions S."/>
        </authorList>
    </citation>
    <scope>NUCLEOTIDE SEQUENCE [LARGE SCALE GENOMIC DNA]</scope>
    <source>
        <strain evidence="1 2">TC-13</strain>
    </source>
</reference>
<evidence type="ECO:0000313" key="2">
    <source>
        <dbReference type="Proteomes" id="UP000199410"/>
    </source>
</evidence>
<protein>
    <submittedName>
        <fullName evidence="1">Uncharacterized protein</fullName>
    </submittedName>
</protein>
<gene>
    <name evidence="1" type="ORF">SAMN02787113_04829</name>
</gene>
<sequence length="92" mass="10625">MTHFEAMEALGQVTIYDVLEKDEKDQPTYIVGDKVHVAITPESDYEAYTYLEAYCPIVLKKPGEIEEILPKNQYRVNFAGQVQIMRAHELTF</sequence>